<organism evidence="1 2">
    <name type="scientific">Corchorus olitorius</name>
    <dbReference type="NCBI Taxonomy" id="93759"/>
    <lineage>
        <taxon>Eukaryota</taxon>
        <taxon>Viridiplantae</taxon>
        <taxon>Streptophyta</taxon>
        <taxon>Embryophyta</taxon>
        <taxon>Tracheophyta</taxon>
        <taxon>Spermatophyta</taxon>
        <taxon>Magnoliopsida</taxon>
        <taxon>eudicotyledons</taxon>
        <taxon>Gunneridae</taxon>
        <taxon>Pentapetalae</taxon>
        <taxon>rosids</taxon>
        <taxon>malvids</taxon>
        <taxon>Malvales</taxon>
        <taxon>Malvaceae</taxon>
        <taxon>Grewioideae</taxon>
        <taxon>Apeibeae</taxon>
        <taxon>Corchorus</taxon>
    </lineage>
</organism>
<accession>A0A1R3KZV8</accession>
<comment type="caution">
    <text evidence="1">The sequence shown here is derived from an EMBL/GenBank/DDBJ whole genome shotgun (WGS) entry which is preliminary data.</text>
</comment>
<name>A0A1R3KZV8_9ROSI</name>
<dbReference type="EMBL" id="AWUE01008531">
    <property type="protein sequence ID" value="OMP12635.1"/>
    <property type="molecule type" value="Genomic_DNA"/>
</dbReference>
<sequence>MAKFGPAKSLSEYTQNGNKVSPPFILLLLSLG</sequence>
<protein>
    <submittedName>
        <fullName evidence="1">Uncharacterized protein</fullName>
    </submittedName>
</protein>
<dbReference type="AlphaFoldDB" id="A0A1R3KZV8"/>
<evidence type="ECO:0000313" key="2">
    <source>
        <dbReference type="Proteomes" id="UP000187203"/>
    </source>
</evidence>
<proteinExistence type="predicted"/>
<evidence type="ECO:0000313" key="1">
    <source>
        <dbReference type="EMBL" id="OMP12635.1"/>
    </source>
</evidence>
<gene>
    <name evidence="1" type="ORF">COLO4_02935</name>
</gene>
<keyword evidence="2" id="KW-1185">Reference proteome</keyword>
<reference evidence="2" key="1">
    <citation type="submission" date="2013-09" db="EMBL/GenBank/DDBJ databases">
        <title>Corchorus olitorius genome sequencing.</title>
        <authorList>
            <person name="Alam M."/>
            <person name="Haque M.S."/>
            <person name="Islam M.S."/>
            <person name="Emdad E.M."/>
            <person name="Islam M.M."/>
            <person name="Ahmed B."/>
            <person name="Halim A."/>
            <person name="Hossen Q.M.M."/>
            <person name="Hossain M.Z."/>
            <person name="Ahmed R."/>
            <person name="Khan M.M."/>
            <person name="Islam R."/>
            <person name="Rashid M.M."/>
            <person name="Khan S.A."/>
            <person name="Rahman M.S."/>
            <person name="Alam M."/>
            <person name="Yahiya A.S."/>
            <person name="Khan M.S."/>
            <person name="Azam M.S."/>
            <person name="Haque T."/>
            <person name="Lashkar M.Z.H."/>
            <person name="Akhand A.I."/>
            <person name="Morshed G."/>
            <person name="Roy S."/>
            <person name="Uddin K.S."/>
            <person name="Rabeya T."/>
            <person name="Hossain A.S."/>
            <person name="Chowdhury A."/>
            <person name="Snigdha A.R."/>
            <person name="Mortoza M.S."/>
            <person name="Matin S.A."/>
            <person name="Hoque S.M.E."/>
            <person name="Islam M.K."/>
            <person name="Roy D.K."/>
            <person name="Haider R."/>
            <person name="Moosa M.M."/>
            <person name="Elias S.M."/>
            <person name="Hasan A.M."/>
            <person name="Jahan S."/>
            <person name="Shafiuddin M."/>
            <person name="Mahmood N."/>
            <person name="Shommy N.S."/>
        </authorList>
    </citation>
    <scope>NUCLEOTIDE SEQUENCE [LARGE SCALE GENOMIC DNA]</scope>
    <source>
        <strain evidence="2">cv. O-4</strain>
    </source>
</reference>
<dbReference type="Proteomes" id="UP000187203">
    <property type="component" value="Unassembled WGS sequence"/>
</dbReference>